<dbReference type="EMBL" id="LWDF02000800">
    <property type="protein sequence ID" value="KAE8242551.1"/>
    <property type="molecule type" value="Genomic_DNA"/>
</dbReference>
<evidence type="ECO:0000313" key="2">
    <source>
        <dbReference type="Proteomes" id="UP000077521"/>
    </source>
</evidence>
<evidence type="ECO:0000313" key="1">
    <source>
        <dbReference type="EMBL" id="KAE8242551.1"/>
    </source>
</evidence>
<accession>A0A177TEM6</accession>
<name>A0A177TEM6_9BASI</name>
<reference evidence="1" key="1">
    <citation type="submission" date="2016-04" db="EMBL/GenBank/DDBJ databases">
        <authorList>
            <person name="Nguyen H.D."/>
            <person name="Samba Siva P."/>
            <person name="Cullis J."/>
            <person name="Levesque C.A."/>
            <person name="Hambleton S."/>
        </authorList>
    </citation>
    <scope>NUCLEOTIDE SEQUENCE</scope>
    <source>
        <strain evidence="1">DAOMC 236416</strain>
    </source>
</reference>
<dbReference type="AlphaFoldDB" id="A0A177TEM6"/>
<organism evidence="1 2">
    <name type="scientific">Tilletia indica</name>
    <dbReference type="NCBI Taxonomy" id="43049"/>
    <lineage>
        <taxon>Eukaryota</taxon>
        <taxon>Fungi</taxon>
        <taxon>Dikarya</taxon>
        <taxon>Basidiomycota</taxon>
        <taxon>Ustilaginomycotina</taxon>
        <taxon>Exobasidiomycetes</taxon>
        <taxon>Tilletiales</taxon>
        <taxon>Tilletiaceae</taxon>
        <taxon>Tilletia</taxon>
    </lineage>
</organism>
<dbReference type="Proteomes" id="UP000077521">
    <property type="component" value="Unassembled WGS sequence"/>
</dbReference>
<sequence>MALPSKWPLTFGRWPLAAHQSNHTFLHESTSLPNPNAILKPRYDMPFKSSYKILDGSNKPLDGVELRDAVLVKARVDKVTQLYRFISAKKFQDDGLQALCLVCEQGGSSRSSPIQSHGHSWNNERLRSTKEKDFEGWSDFAHAVYFGPAGAANIMAWILDEMKARLDRQAETLEPLTITEFATYVLIAICAIELTGYQSVKWP</sequence>
<reference evidence="1" key="2">
    <citation type="journal article" date="2019" name="IMA Fungus">
        <title>Genome sequencing and comparison of five Tilletia species to identify candidate genes for the detection of regulated species infecting wheat.</title>
        <authorList>
            <person name="Nguyen H.D.T."/>
            <person name="Sultana T."/>
            <person name="Kesanakurti P."/>
            <person name="Hambleton S."/>
        </authorList>
    </citation>
    <scope>NUCLEOTIDE SEQUENCE</scope>
    <source>
        <strain evidence="1">DAOMC 236416</strain>
    </source>
</reference>
<protein>
    <submittedName>
        <fullName evidence="1">Uncharacterized protein</fullName>
    </submittedName>
</protein>
<keyword evidence="2" id="KW-1185">Reference proteome</keyword>
<comment type="caution">
    <text evidence="1">The sequence shown here is derived from an EMBL/GenBank/DDBJ whole genome shotgun (WGS) entry which is preliminary data.</text>
</comment>
<gene>
    <name evidence="1" type="ORF">A4X13_0g7112</name>
</gene>
<proteinExistence type="predicted"/>